<dbReference type="EMBL" id="CP091521">
    <property type="protein sequence ID" value="UOP04574.1"/>
    <property type="molecule type" value="Genomic_DNA"/>
</dbReference>
<keyword evidence="3" id="KW-1185">Reference proteome</keyword>
<evidence type="ECO:0000313" key="3">
    <source>
        <dbReference type="Proteomes" id="UP000831534"/>
    </source>
</evidence>
<feature type="transmembrane region" description="Helical" evidence="1">
    <location>
        <begin position="46"/>
        <end position="70"/>
    </location>
</feature>
<protein>
    <submittedName>
        <fullName evidence="2">Uncharacterized protein</fullName>
    </submittedName>
</protein>
<keyword evidence="1" id="KW-0812">Transmembrane</keyword>
<evidence type="ECO:0000256" key="1">
    <source>
        <dbReference type="SAM" id="Phobius"/>
    </source>
</evidence>
<keyword evidence="1" id="KW-1133">Transmembrane helix</keyword>
<keyword evidence="1" id="KW-0472">Membrane</keyword>
<reference evidence="2" key="1">
    <citation type="journal article" date="2022" name="Res Sq">
        <title>Evolution of multicellular longitudinally dividing oral cavity symbionts (Neisseriaceae).</title>
        <authorList>
            <person name="Nyongesa S."/>
            <person name="Weber P."/>
            <person name="Bernet E."/>
            <person name="Pullido F."/>
            <person name="Nieckarz M."/>
            <person name="Delaby M."/>
            <person name="Nieves C."/>
            <person name="Viehboeck T."/>
            <person name="Krause N."/>
            <person name="Rivera-Millot A."/>
            <person name="Nakamura A."/>
            <person name="Vischer N."/>
            <person name="VanNieuwenhze M."/>
            <person name="Brun Y."/>
            <person name="Cava F."/>
            <person name="Bulgheresi S."/>
            <person name="Veyrier F."/>
        </authorList>
    </citation>
    <scope>NUCLEOTIDE SEQUENCE</scope>
    <source>
        <strain evidence="2">17694</strain>
    </source>
</reference>
<gene>
    <name evidence="2" type="ORF">LVJ77_10025</name>
</gene>
<dbReference type="KEGG" id="ckh:LVJ77_10025"/>
<proteinExistence type="predicted"/>
<sequence>MFEGLSHLIDLAVLLAAAYAGNVLAKQVKQRYLLKHHYRRQAVLTAVFWHSQAGMMVLIDAAVLYGYYLYSSFAHAPQSFQNQDVLRFLKNKS</sequence>
<feature type="transmembrane region" description="Helical" evidence="1">
    <location>
        <begin position="6"/>
        <end position="25"/>
    </location>
</feature>
<dbReference type="RefSeq" id="WP_027010073.1">
    <property type="nucleotide sequence ID" value="NZ_CP091521.1"/>
</dbReference>
<name>A0A8T9MU09_9NEIS</name>
<evidence type="ECO:0000313" key="2">
    <source>
        <dbReference type="EMBL" id="UOP04574.1"/>
    </source>
</evidence>
<organism evidence="2 3">
    <name type="scientific">Conchiformibius kuhniae</name>
    <dbReference type="NCBI Taxonomy" id="211502"/>
    <lineage>
        <taxon>Bacteria</taxon>
        <taxon>Pseudomonadati</taxon>
        <taxon>Pseudomonadota</taxon>
        <taxon>Betaproteobacteria</taxon>
        <taxon>Neisseriales</taxon>
        <taxon>Neisseriaceae</taxon>
        <taxon>Conchiformibius</taxon>
    </lineage>
</organism>
<dbReference type="AlphaFoldDB" id="A0A8T9MU09"/>
<accession>A0A8T9MU09</accession>
<dbReference type="Proteomes" id="UP000831534">
    <property type="component" value="Chromosome"/>
</dbReference>
<reference evidence="2" key="2">
    <citation type="submission" date="2024-09" db="EMBL/GenBank/DDBJ databases">
        <authorList>
            <person name="Veyrier F.J."/>
        </authorList>
    </citation>
    <scope>NUCLEOTIDE SEQUENCE</scope>
    <source>
        <strain evidence="2">17694</strain>
    </source>
</reference>